<dbReference type="Proteomes" id="UP000607197">
    <property type="component" value="Unassembled WGS sequence"/>
</dbReference>
<accession>A0A830FGF5</accession>
<feature type="transmembrane region" description="Helical" evidence="1">
    <location>
        <begin position="283"/>
        <end position="303"/>
    </location>
</feature>
<dbReference type="InterPro" id="IPR020846">
    <property type="entry name" value="MFS_dom"/>
</dbReference>
<feature type="transmembrane region" description="Helical" evidence="1">
    <location>
        <begin position="347"/>
        <end position="366"/>
    </location>
</feature>
<name>A0A830FGF5_9EURY</name>
<keyword evidence="1" id="KW-0812">Transmembrane</keyword>
<evidence type="ECO:0000313" key="3">
    <source>
        <dbReference type="EMBL" id="GGL71998.1"/>
    </source>
</evidence>
<feature type="transmembrane region" description="Helical" evidence="1">
    <location>
        <begin position="166"/>
        <end position="186"/>
    </location>
</feature>
<feature type="transmembrane region" description="Helical" evidence="1">
    <location>
        <begin position="257"/>
        <end position="276"/>
    </location>
</feature>
<feature type="transmembrane region" description="Helical" evidence="1">
    <location>
        <begin position="141"/>
        <end position="160"/>
    </location>
</feature>
<dbReference type="Pfam" id="PF07690">
    <property type="entry name" value="MFS_1"/>
    <property type="match status" value="1"/>
</dbReference>
<protein>
    <recommendedName>
        <fullName evidence="2">Major facilitator superfamily (MFS) profile domain-containing protein</fullName>
    </recommendedName>
</protein>
<feature type="transmembrane region" description="Helical" evidence="1">
    <location>
        <begin position="309"/>
        <end position="327"/>
    </location>
</feature>
<dbReference type="InterPro" id="IPR011701">
    <property type="entry name" value="MFS"/>
</dbReference>
<feature type="transmembrane region" description="Helical" evidence="1">
    <location>
        <begin position="372"/>
        <end position="394"/>
    </location>
</feature>
<feature type="transmembrane region" description="Helical" evidence="1">
    <location>
        <begin position="218"/>
        <end position="237"/>
    </location>
</feature>
<feature type="domain" description="Major facilitator superfamily (MFS) profile" evidence="2">
    <location>
        <begin position="11"/>
        <end position="397"/>
    </location>
</feature>
<dbReference type="PROSITE" id="PS50850">
    <property type="entry name" value="MFS"/>
    <property type="match status" value="1"/>
</dbReference>
<reference evidence="3" key="2">
    <citation type="submission" date="2020-09" db="EMBL/GenBank/DDBJ databases">
        <authorList>
            <person name="Sun Q."/>
            <person name="Ohkuma M."/>
        </authorList>
    </citation>
    <scope>NUCLEOTIDE SEQUENCE</scope>
    <source>
        <strain evidence="3">JCM 19596</strain>
    </source>
</reference>
<dbReference type="SUPFAM" id="SSF103473">
    <property type="entry name" value="MFS general substrate transporter"/>
    <property type="match status" value="1"/>
</dbReference>
<comment type="caution">
    <text evidence="3">The sequence shown here is derived from an EMBL/GenBank/DDBJ whole genome shotgun (WGS) entry which is preliminary data.</text>
</comment>
<dbReference type="PANTHER" id="PTHR43129:SF1">
    <property type="entry name" value="FOSMIDOMYCIN RESISTANCE PROTEIN"/>
    <property type="match status" value="1"/>
</dbReference>
<reference evidence="3" key="1">
    <citation type="journal article" date="2014" name="Int. J. Syst. Evol. Microbiol.">
        <title>Complete genome sequence of Corynebacterium casei LMG S-19264T (=DSM 44701T), isolated from a smear-ripened cheese.</title>
        <authorList>
            <consortium name="US DOE Joint Genome Institute (JGI-PGF)"/>
            <person name="Walter F."/>
            <person name="Albersmeier A."/>
            <person name="Kalinowski J."/>
            <person name="Ruckert C."/>
        </authorList>
    </citation>
    <scope>NUCLEOTIDE SEQUENCE</scope>
    <source>
        <strain evidence="3">JCM 19596</strain>
    </source>
</reference>
<dbReference type="RefSeq" id="WP_188980803.1">
    <property type="nucleotide sequence ID" value="NZ_BMPG01000007.1"/>
</dbReference>
<keyword evidence="4" id="KW-1185">Reference proteome</keyword>
<feature type="transmembrane region" description="Helical" evidence="1">
    <location>
        <begin position="77"/>
        <end position="107"/>
    </location>
</feature>
<dbReference type="GO" id="GO:0022857">
    <property type="term" value="F:transmembrane transporter activity"/>
    <property type="evidence" value="ECO:0007669"/>
    <property type="project" value="InterPro"/>
</dbReference>
<dbReference type="EMBL" id="BMPG01000007">
    <property type="protein sequence ID" value="GGL71998.1"/>
    <property type="molecule type" value="Genomic_DNA"/>
</dbReference>
<organism evidence="3 4">
    <name type="scientific">Halocalculus aciditolerans</name>
    <dbReference type="NCBI Taxonomy" id="1383812"/>
    <lineage>
        <taxon>Archaea</taxon>
        <taxon>Methanobacteriati</taxon>
        <taxon>Methanobacteriota</taxon>
        <taxon>Stenosarchaea group</taxon>
        <taxon>Halobacteria</taxon>
        <taxon>Halobacteriales</taxon>
        <taxon>Halobacteriaceae</taxon>
        <taxon>Halocalculus</taxon>
    </lineage>
</organism>
<dbReference type="Gene3D" id="1.20.1250.20">
    <property type="entry name" value="MFS general substrate transporter like domains"/>
    <property type="match status" value="2"/>
</dbReference>
<dbReference type="OrthoDB" id="117970at2157"/>
<dbReference type="AlphaFoldDB" id="A0A830FGF5"/>
<keyword evidence="1" id="KW-1133">Transmembrane helix</keyword>
<feature type="transmembrane region" description="Helical" evidence="1">
    <location>
        <begin position="47"/>
        <end position="65"/>
    </location>
</feature>
<evidence type="ECO:0000313" key="4">
    <source>
        <dbReference type="Proteomes" id="UP000607197"/>
    </source>
</evidence>
<dbReference type="InterPro" id="IPR036259">
    <property type="entry name" value="MFS_trans_sf"/>
</dbReference>
<sequence length="397" mass="40129">MTRRASGPLGVTALVSVDHFVSHVYLLALPPLFPVLAGALDASETQLALSVTLIFVAQFLCQVPAGELVDRVGGKRVVVGGLALTAVSVGLVGFATSPLHVLALAFLSGVGQAPFHPGNYALLDAAGDDATEGRQFSVHSFGGFVGFAAAPGLMVGLTALADWHTAFFAIGAAGLAYAAVLAVGLAPVHRGALADADTERASGNAAGRFESVRMLRDPLVAGMFAFFLLATLATTGVQTYTATFAVDLGYTAALGNTALTAFLAAAAVCVLAGGWLADRYDAFAIIVTSLLWAAGVLAAGFLLGLSPTVLTVAWLAAGAGYGLTLPARDRITNALSDAGDTGKGFGIVYTGLPVGGALAPVALGALSHTYSYTLAFEAVAALFLVAALVALALARHR</sequence>
<evidence type="ECO:0000256" key="1">
    <source>
        <dbReference type="SAM" id="Phobius"/>
    </source>
</evidence>
<keyword evidence="1" id="KW-0472">Membrane</keyword>
<dbReference type="PANTHER" id="PTHR43129">
    <property type="entry name" value="FOSMIDOMYCIN RESISTANCE PROTEIN"/>
    <property type="match status" value="1"/>
</dbReference>
<proteinExistence type="predicted"/>
<dbReference type="GO" id="GO:0005886">
    <property type="term" value="C:plasma membrane"/>
    <property type="evidence" value="ECO:0007669"/>
    <property type="project" value="TreeGrafter"/>
</dbReference>
<evidence type="ECO:0000259" key="2">
    <source>
        <dbReference type="PROSITE" id="PS50850"/>
    </source>
</evidence>
<gene>
    <name evidence="3" type="ORF">GCM10009039_32610</name>
</gene>